<comment type="subcellular location">
    <subcellularLocation>
        <location evidence="1">Secreted</location>
    </subcellularLocation>
</comment>
<dbReference type="Gene3D" id="2.10.60.10">
    <property type="entry name" value="CD59"/>
    <property type="match status" value="1"/>
</dbReference>
<reference evidence="5 6" key="1">
    <citation type="journal article" date="2022" name="Gigascience">
        <title>A chromosome-level genome assembly and annotation of the desert horned lizard, Phrynosoma platyrhinos, provides insight into chromosomal rearrangements among reptiles.</title>
        <authorList>
            <person name="Koochekian N."/>
            <person name="Ascanio A."/>
            <person name="Farleigh K."/>
            <person name="Card D.C."/>
            <person name="Schield D.R."/>
            <person name="Castoe T.A."/>
            <person name="Jezkova T."/>
        </authorList>
    </citation>
    <scope>NUCLEOTIDE SEQUENCE [LARGE SCALE GENOMIC DNA]</scope>
    <source>
        <strain evidence="5">NK-2021</strain>
    </source>
</reference>
<evidence type="ECO:0000256" key="3">
    <source>
        <dbReference type="ARBA" id="ARBA00023157"/>
    </source>
</evidence>
<name>A0ABQ7SJ78_PHRPL</name>
<sequence>MWDTHKPVWLSYRCDQVLLSTSPKDALPFQSKLEGDHEEHIGASFPAGSSSVPGDRQLVCEQQTRCKWKVVSSFAAHSLRCFTCERKRSNWNCLQLADCPSGSQKCLTIGSLSGTGRQLHDMST</sequence>
<organism evidence="5 6">
    <name type="scientific">Phrynosoma platyrhinos</name>
    <name type="common">Desert horned lizard</name>
    <dbReference type="NCBI Taxonomy" id="52577"/>
    <lineage>
        <taxon>Eukaryota</taxon>
        <taxon>Metazoa</taxon>
        <taxon>Chordata</taxon>
        <taxon>Craniata</taxon>
        <taxon>Vertebrata</taxon>
        <taxon>Euteleostomi</taxon>
        <taxon>Lepidosauria</taxon>
        <taxon>Squamata</taxon>
        <taxon>Bifurcata</taxon>
        <taxon>Unidentata</taxon>
        <taxon>Episquamata</taxon>
        <taxon>Toxicofera</taxon>
        <taxon>Iguania</taxon>
        <taxon>Phrynosomatidae</taxon>
        <taxon>Phrynosomatinae</taxon>
        <taxon>Phrynosoma</taxon>
    </lineage>
</organism>
<gene>
    <name evidence="5" type="ORF">JD844_015482</name>
</gene>
<accession>A0ABQ7SJ78</accession>
<evidence type="ECO:0000313" key="6">
    <source>
        <dbReference type="Proteomes" id="UP000826234"/>
    </source>
</evidence>
<dbReference type="EMBL" id="JAIPUX010005289">
    <property type="protein sequence ID" value="KAH0617383.1"/>
    <property type="molecule type" value="Genomic_DNA"/>
</dbReference>
<evidence type="ECO:0000259" key="4">
    <source>
        <dbReference type="Pfam" id="PF00087"/>
    </source>
</evidence>
<dbReference type="SUPFAM" id="SSF57302">
    <property type="entry name" value="Snake toxin-like"/>
    <property type="match status" value="1"/>
</dbReference>
<protein>
    <recommendedName>
        <fullName evidence="4">Snake toxin/toxin-like domain-containing protein</fullName>
    </recommendedName>
</protein>
<keyword evidence="6" id="KW-1185">Reference proteome</keyword>
<dbReference type="Proteomes" id="UP000826234">
    <property type="component" value="Unassembled WGS sequence"/>
</dbReference>
<keyword evidence="2" id="KW-0964">Secreted</keyword>
<evidence type="ECO:0000313" key="5">
    <source>
        <dbReference type="EMBL" id="KAH0617383.1"/>
    </source>
</evidence>
<evidence type="ECO:0000256" key="2">
    <source>
        <dbReference type="ARBA" id="ARBA00022525"/>
    </source>
</evidence>
<dbReference type="Pfam" id="PF00087">
    <property type="entry name" value="Toxin_TOLIP"/>
    <property type="match status" value="1"/>
</dbReference>
<comment type="caution">
    <text evidence="5">The sequence shown here is derived from an EMBL/GenBank/DDBJ whole genome shotgun (WGS) entry which is preliminary data.</text>
</comment>
<evidence type="ECO:0000256" key="1">
    <source>
        <dbReference type="ARBA" id="ARBA00004613"/>
    </source>
</evidence>
<keyword evidence="3" id="KW-1015">Disulfide bond</keyword>
<dbReference type="InterPro" id="IPR045860">
    <property type="entry name" value="Snake_toxin-like_sf"/>
</dbReference>
<dbReference type="InterPro" id="IPR035076">
    <property type="entry name" value="Toxin/TOLIP"/>
</dbReference>
<feature type="domain" description="Snake toxin/toxin-like" evidence="4">
    <location>
        <begin position="79"/>
        <end position="110"/>
    </location>
</feature>
<proteinExistence type="predicted"/>